<dbReference type="Proteomes" id="UP000001494">
    <property type="component" value="Chromosome"/>
</dbReference>
<gene>
    <name evidence="4" type="ordered locus">Zmob_0248</name>
</gene>
<evidence type="ECO:0000259" key="3">
    <source>
        <dbReference type="PROSITE" id="PS50076"/>
    </source>
</evidence>
<dbReference type="AlphaFoldDB" id="A0A0H3FWG4"/>
<evidence type="ECO:0000313" key="4">
    <source>
        <dbReference type="EMBL" id="AEH62100.1"/>
    </source>
</evidence>
<dbReference type="RefSeq" id="WP_014500408.1">
    <property type="nucleotide sequence ID" value="NC_017262.1"/>
</dbReference>
<dbReference type="eggNOG" id="COG0484">
    <property type="taxonomic scope" value="Bacteria"/>
</dbReference>
<dbReference type="InterPro" id="IPR001623">
    <property type="entry name" value="DnaJ_domain"/>
</dbReference>
<accession>A0A0H3FWG4</accession>
<keyword evidence="4" id="KW-0346">Stress response</keyword>
<sequence>MARYTKSRDWGFPRWRGYNDNNHAAQKVRLCDREGCDKPGNFPAPKSPNNPDRWYFCEDHIVEYNRNWDYSAGLSKEEAAKRQAEEKQQASGYSSTSYSWSGSENGRSNEVIEALKVLELEADADFEMVKIQWRQLAKKWHPDLNQDDEKAVKRFHAIQAAFDLLRNREERGSF</sequence>
<dbReference type="InterPro" id="IPR018253">
    <property type="entry name" value="DnaJ_domain_CS"/>
</dbReference>
<dbReference type="PROSITE" id="PS00636">
    <property type="entry name" value="DNAJ_1"/>
    <property type="match status" value="1"/>
</dbReference>
<feature type="region of interest" description="Disordered" evidence="2">
    <location>
        <begin position="75"/>
        <end position="105"/>
    </location>
</feature>
<evidence type="ECO:0000256" key="1">
    <source>
        <dbReference type="ARBA" id="ARBA00023186"/>
    </source>
</evidence>
<keyword evidence="1" id="KW-0143">Chaperone</keyword>
<dbReference type="KEGG" id="zmm:Zmob_0248"/>
<evidence type="ECO:0000256" key="2">
    <source>
        <dbReference type="SAM" id="MobiDB-lite"/>
    </source>
</evidence>
<reference evidence="4 5" key="1">
    <citation type="journal article" date="2011" name="J. Bacteriol.">
        <title>Genome sequence of the ethanol-producing Zymomonas mobilis subsp. mobilis lectotype strain ATCC 10988.</title>
        <authorList>
            <person name="Pappas K.M."/>
            <person name="Kouvelis V.N."/>
            <person name="Saunders E."/>
            <person name="Brettin T.S."/>
            <person name="Bruce D."/>
            <person name="Detter C."/>
            <person name="Balakireva M."/>
            <person name="Han C.S."/>
            <person name="Savvakis G."/>
            <person name="Kyrpides N.C."/>
            <person name="Typas M.A."/>
        </authorList>
    </citation>
    <scope>NUCLEOTIDE SEQUENCE [LARGE SCALE GENOMIC DNA]</scope>
    <source>
        <strain evidence="5">ATCC 10988 / DSM 424 / CCUG 17860 / LMG 404 / NCIMB 8938 / NRRL B-806 / ZM1</strain>
    </source>
</reference>
<evidence type="ECO:0000313" key="5">
    <source>
        <dbReference type="Proteomes" id="UP000001494"/>
    </source>
</evidence>
<feature type="compositionally biased region" description="Low complexity" evidence="2">
    <location>
        <begin position="89"/>
        <end position="103"/>
    </location>
</feature>
<feature type="domain" description="J" evidence="3">
    <location>
        <begin position="113"/>
        <end position="174"/>
    </location>
</feature>
<dbReference type="PANTHER" id="PTHR44145">
    <property type="entry name" value="DNAJ HOMOLOG SUBFAMILY A MEMBER 3, MITOCHONDRIAL"/>
    <property type="match status" value="1"/>
</dbReference>
<dbReference type="SMART" id="SM00271">
    <property type="entry name" value="DnaJ"/>
    <property type="match status" value="1"/>
</dbReference>
<dbReference type="CDD" id="cd06257">
    <property type="entry name" value="DnaJ"/>
    <property type="match status" value="1"/>
</dbReference>
<dbReference type="Pfam" id="PF00226">
    <property type="entry name" value="DnaJ"/>
    <property type="match status" value="1"/>
</dbReference>
<dbReference type="EMBL" id="CP002850">
    <property type="protein sequence ID" value="AEH62100.1"/>
    <property type="molecule type" value="Genomic_DNA"/>
</dbReference>
<dbReference type="HOGENOM" id="CLU_1516396_0_0_5"/>
<dbReference type="InterPro" id="IPR051938">
    <property type="entry name" value="Apopto_cytoskel_mod"/>
</dbReference>
<protein>
    <submittedName>
        <fullName evidence="4">Heat shock protein DnaJ domain protein</fullName>
    </submittedName>
</protein>
<dbReference type="OrthoDB" id="9786294at2"/>
<feature type="compositionally biased region" description="Basic and acidic residues" evidence="2">
    <location>
        <begin position="75"/>
        <end position="88"/>
    </location>
</feature>
<name>A0A0H3FWG4_ZYMMA</name>
<dbReference type="PANTHER" id="PTHR44145:SF3">
    <property type="entry name" value="DNAJ HOMOLOG SUBFAMILY A MEMBER 3, MITOCHONDRIAL"/>
    <property type="match status" value="1"/>
</dbReference>
<dbReference type="Gene3D" id="1.10.287.110">
    <property type="entry name" value="DnaJ domain"/>
    <property type="match status" value="1"/>
</dbReference>
<dbReference type="PROSITE" id="PS50076">
    <property type="entry name" value="DNAJ_2"/>
    <property type="match status" value="1"/>
</dbReference>
<organism evidence="4 5">
    <name type="scientific">Zymomonas mobilis subsp. mobilis (strain ATCC 10988 / DSM 424 / LMG 404 / NCIMB 8938 / NRRL B-806 / ZM1)</name>
    <dbReference type="NCBI Taxonomy" id="555217"/>
    <lineage>
        <taxon>Bacteria</taxon>
        <taxon>Pseudomonadati</taxon>
        <taxon>Pseudomonadota</taxon>
        <taxon>Alphaproteobacteria</taxon>
        <taxon>Sphingomonadales</taxon>
        <taxon>Zymomonadaceae</taxon>
        <taxon>Zymomonas</taxon>
    </lineage>
</organism>
<dbReference type="PRINTS" id="PR00625">
    <property type="entry name" value="JDOMAIN"/>
</dbReference>
<proteinExistence type="predicted"/>
<dbReference type="SUPFAM" id="SSF46565">
    <property type="entry name" value="Chaperone J-domain"/>
    <property type="match status" value="1"/>
</dbReference>
<dbReference type="InterPro" id="IPR036869">
    <property type="entry name" value="J_dom_sf"/>
</dbReference>